<dbReference type="EMBL" id="JBBWWQ010000020">
    <property type="protein sequence ID" value="KAK8916867.1"/>
    <property type="molecule type" value="Genomic_DNA"/>
</dbReference>
<dbReference type="GO" id="GO:0042910">
    <property type="term" value="F:xenobiotic transmembrane transporter activity"/>
    <property type="evidence" value="ECO:0007669"/>
    <property type="project" value="InterPro"/>
</dbReference>
<accession>A0AAP0AW80</accession>
<feature type="transmembrane region" description="Helical" evidence="6">
    <location>
        <begin position="304"/>
        <end position="328"/>
    </location>
</feature>
<feature type="transmembrane region" description="Helical" evidence="6">
    <location>
        <begin position="163"/>
        <end position="180"/>
    </location>
</feature>
<feature type="transmembrane region" description="Helical" evidence="6">
    <location>
        <begin position="380"/>
        <end position="401"/>
    </location>
</feature>
<evidence type="ECO:0000313" key="9">
    <source>
        <dbReference type="Proteomes" id="UP001418222"/>
    </source>
</evidence>
<feature type="transmembrane region" description="Helical" evidence="6">
    <location>
        <begin position="421"/>
        <end position="444"/>
    </location>
</feature>
<comment type="subcellular location">
    <subcellularLocation>
        <location evidence="1">Membrane</location>
        <topology evidence="1">Multi-pass membrane protein</topology>
    </subcellularLocation>
</comment>
<evidence type="ECO:0000256" key="7">
    <source>
        <dbReference type="SAM" id="MobiDB-lite"/>
    </source>
</evidence>
<proteinExistence type="inferred from homology"/>
<reference evidence="8 9" key="1">
    <citation type="journal article" date="2022" name="Nat. Plants">
        <title>Genomes of leafy and leafless Platanthera orchids illuminate the evolution of mycoheterotrophy.</title>
        <authorList>
            <person name="Li M.H."/>
            <person name="Liu K.W."/>
            <person name="Li Z."/>
            <person name="Lu H.C."/>
            <person name="Ye Q.L."/>
            <person name="Zhang D."/>
            <person name="Wang J.Y."/>
            <person name="Li Y.F."/>
            <person name="Zhong Z.M."/>
            <person name="Liu X."/>
            <person name="Yu X."/>
            <person name="Liu D.K."/>
            <person name="Tu X.D."/>
            <person name="Liu B."/>
            <person name="Hao Y."/>
            <person name="Liao X.Y."/>
            <person name="Jiang Y.T."/>
            <person name="Sun W.H."/>
            <person name="Chen J."/>
            <person name="Chen Y.Q."/>
            <person name="Ai Y."/>
            <person name="Zhai J.W."/>
            <person name="Wu S.S."/>
            <person name="Zhou Z."/>
            <person name="Hsiao Y.Y."/>
            <person name="Wu W.L."/>
            <person name="Chen Y.Y."/>
            <person name="Lin Y.F."/>
            <person name="Hsu J.L."/>
            <person name="Li C.Y."/>
            <person name="Wang Z.W."/>
            <person name="Zhao X."/>
            <person name="Zhong W.Y."/>
            <person name="Ma X.K."/>
            <person name="Ma L."/>
            <person name="Huang J."/>
            <person name="Chen G.Z."/>
            <person name="Huang M.Z."/>
            <person name="Huang L."/>
            <person name="Peng D.H."/>
            <person name="Luo Y.B."/>
            <person name="Zou S.Q."/>
            <person name="Chen S.P."/>
            <person name="Lan S."/>
            <person name="Tsai W.C."/>
            <person name="Van de Peer Y."/>
            <person name="Liu Z.J."/>
        </authorList>
    </citation>
    <scope>NUCLEOTIDE SEQUENCE [LARGE SCALE GENOMIC DNA]</scope>
    <source>
        <strain evidence="8">Lor287</strain>
    </source>
</reference>
<feature type="compositionally biased region" description="Polar residues" evidence="7">
    <location>
        <begin position="524"/>
        <end position="542"/>
    </location>
</feature>
<dbReference type="InterPro" id="IPR045069">
    <property type="entry name" value="MATE_euk"/>
</dbReference>
<feature type="transmembrane region" description="Helical" evidence="6">
    <location>
        <begin position="81"/>
        <end position="102"/>
    </location>
</feature>
<dbReference type="Proteomes" id="UP001418222">
    <property type="component" value="Unassembled WGS sequence"/>
</dbReference>
<evidence type="ECO:0000256" key="4">
    <source>
        <dbReference type="ARBA" id="ARBA00022989"/>
    </source>
</evidence>
<evidence type="ECO:0000313" key="8">
    <source>
        <dbReference type="EMBL" id="KAK8916867.1"/>
    </source>
</evidence>
<dbReference type="AlphaFoldDB" id="A0AAP0AW80"/>
<evidence type="ECO:0000256" key="2">
    <source>
        <dbReference type="ARBA" id="ARBA00010199"/>
    </source>
</evidence>
<feature type="transmembrane region" description="Helical" evidence="6">
    <location>
        <begin position="451"/>
        <end position="471"/>
    </location>
</feature>
<feature type="transmembrane region" description="Helical" evidence="6">
    <location>
        <begin position="265"/>
        <end position="283"/>
    </location>
</feature>
<feature type="transmembrane region" description="Helical" evidence="6">
    <location>
        <begin position="122"/>
        <end position="142"/>
    </location>
</feature>
<comment type="caution">
    <text evidence="8">The sequence shown here is derived from an EMBL/GenBank/DDBJ whole genome shotgun (WGS) entry which is preliminary data.</text>
</comment>
<keyword evidence="3 6" id="KW-0812">Transmembrane</keyword>
<sequence length="542" mass="58759">MTSHGAHKIALALPASPRKLRPTVVEGGEMTGENRDQWTVTEPLIAGDERAETGEWRDADIEEIRSVGQFMREAAAENRRLWALAGPAIFTSVAQYSLGGITQIFAGHLTTLDLDAVSVQNMVIGGLAFGIMWGMGSALETLCGQAFGAKQFHMLGVYMQRSWVILLTTCIFILPIYIFATPILRLFGEDEAIAVHAGRFSLYMIPQLFMYALNFPIQKFLQSQSKVMAMSYISAGAVLLHILLSWILIVWLGLGLVGASISLNVSWWFVVIAQFVYIAMGSCPGAWNGFSRRAFKDLVEFTRLSIASAVMLCLECWNLMFLIVMVGLLKNAQIAVAAISICINLHGWEIMIFVGFNAAISVRVSNELGARRPRAAKFSVLIVTLTAGLVGLIFFTTVMALRKVYAIPFTNNPEVVRAVAHLILVFAFTLLSDSVGPVLAGVAVGAGWQALVAYINLGCYYVVGIPLGYLLAFKLDLGVEGMWGGALVGVALQALILGVITLRTNWEKEAMEAESRVSKWGGSADSTCNSSKVDHSASVSAA</sequence>
<dbReference type="InterPro" id="IPR002528">
    <property type="entry name" value="MATE_fam"/>
</dbReference>
<organism evidence="8 9">
    <name type="scientific">Platanthera zijinensis</name>
    <dbReference type="NCBI Taxonomy" id="2320716"/>
    <lineage>
        <taxon>Eukaryota</taxon>
        <taxon>Viridiplantae</taxon>
        <taxon>Streptophyta</taxon>
        <taxon>Embryophyta</taxon>
        <taxon>Tracheophyta</taxon>
        <taxon>Spermatophyta</taxon>
        <taxon>Magnoliopsida</taxon>
        <taxon>Liliopsida</taxon>
        <taxon>Asparagales</taxon>
        <taxon>Orchidaceae</taxon>
        <taxon>Orchidoideae</taxon>
        <taxon>Orchideae</taxon>
        <taxon>Orchidinae</taxon>
        <taxon>Platanthera</taxon>
    </lineage>
</organism>
<feature type="transmembrane region" description="Helical" evidence="6">
    <location>
        <begin position="229"/>
        <end position="253"/>
    </location>
</feature>
<evidence type="ECO:0000256" key="5">
    <source>
        <dbReference type="ARBA" id="ARBA00023136"/>
    </source>
</evidence>
<dbReference type="GO" id="GO:1990961">
    <property type="term" value="P:xenobiotic detoxification by transmembrane export across the plasma membrane"/>
    <property type="evidence" value="ECO:0007669"/>
    <property type="project" value="InterPro"/>
</dbReference>
<keyword evidence="9" id="KW-1185">Reference proteome</keyword>
<dbReference type="GO" id="GO:0015297">
    <property type="term" value="F:antiporter activity"/>
    <property type="evidence" value="ECO:0007669"/>
    <property type="project" value="InterPro"/>
</dbReference>
<evidence type="ECO:0000256" key="3">
    <source>
        <dbReference type="ARBA" id="ARBA00022692"/>
    </source>
</evidence>
<dbReference type="Pfam" id="PF01554">
    <property type="entry name" value="MatE"/>
    <property type="match status" value="2"/>
</dbReference>
<feature type="transmembrane region" description="Helical" evidence="6">
    <location>
        <begin position="200"/>
        <end position="217"/>
    </location>
</feature>
<comment type="similarity">
    <text evidence="2 6">Belongs to the multi antimicrobial extrusion (MATE) (TC 2.A.66.1) family.</text>
</comment>
<gene>
    <name evidence="8" type="primary">TT12</name>
    <name evidence="8" type="ORF">KSP39_PZI022529</name>
</gene>
<dbReference type="NCBIfam" id="TIGR00797">
    <property type="entry name" value="matE"/>
    <property type="match status" value="1"/>
</dbReference>
<dbReference type="CDD" id="cd13132">
    <property type="entry name" value="MATE_eukaryotic"/>
    <property type="match status" value="1"/>
</dbReference>
<name>A0AAP0AW80_9ASPA</name>
<dbReference type="GO" id="GO:0016020">
    <property type="term" value="C:membrane"/>
    <property type="evidence" value="ECO:0007669"/>
    <property type="project" value="UniProtKB-SubCell"/>
</dbReference>
<evidence type="ECO:0000256" key="1">
    <source>
        <dbReference type="ARBA" id="ARBA00004141"/>
    </source>
</evidence>
<evidence type="ECO:0000256" key="6">
    <source>
        <dbReference type="RuleBase" id="RU004914"/>
    </source>
</evidence>
<feature type="transmembrane region" description="Helical" evidence="6">
    <location>
        <begin position="334"/>
        <end position="360"/>
    </location>
</feature>
<keyword evidence="4 6" id="KW-1133">Transmembrane helix</keyword>
<dbReference type="PANTHER" id="PTHR11206">
    <property type="entry name" value="MULTIDRUG RESISTANCE PROTEIN"/>
    <property type="match status" value="1"/>
</dbReference>
<protein>
    <recommendedName>
        <fullName evidence="6">Protein DETOXIFICATION</fullName>
    </recommendedName>
    <alternativeName>
        <fullName evidence="6">Multidrug and toxic compound extrusion protein</fullName>
    </alternativeName>
</protein>
<keyword evidence="5 6" id="KW-0472">Membrane</keyword>
<feature type="region of interest" description="Disordered" evidence="7">
    <location>
        <begin position="518"/>
        <end position="542"/>
    </location>
</feature>
<feature type="transmembrane region" description="Helical" evidence="6">
    <location>
        <begin position="483"/>
        <end position="502"/>
    </location>
</feature>